<name>A0ABN3MSK6_STRLO</name>
<sequence>MSLRLTQPVTGSGYDDAAVRQGATVAVFSTSSRGKEPAVVPDAVVSTPLKNLVAQVAPG</sequence>
<dbReference type="EMBL" id="BAAASG010000014">
    <property type="protein sequence ID" value="GAA2507580.1"/>
    <property type="molecule type" value="Genomic_DNA"/>
</dbReference>
<keyword evidence="2" id="KW-1185">Reference proteome</keyword>
<dbReference type="Proteomes" id="UP001501777">
    <property type="component" value="Unassembled WGS sequence"/>
</dbReference>
<evidence type="ECO:0000313" key="2">
    <source>
        <dbReference type="Proteomes" id="UP001501777"/>
    </source>
</evidence>
<dbReference type="RefSeq" id="WP_344403947.1">
    <property type="nucleotide sequence ID" value="NZ_BAAASG010000014.1"/>
</dbReference>
<organism evidence="1 2">
    <name type="scientific">Streptomyces longisporus</name>
    <dbReference type="NCBI Taxonomy" id="1948"/>
    <lineage>
        <taxon>Bacteria</taxon>
        <taxon>Bacillati</taxon>
        <taxon>Actinomycetota</taxon>
        <taxon>Actinomycetes</taxon>
        <taxon>Kitasatosporales</taxon>
        <taxon>Streptomycetaceae</taxon>
        <taxon>Streptomyces</taxon>
    </lineage>
</organism>
<proteinExistence type="predicted"/>
<accession>A0ABN3MSK6</accession>
<reference evidence="1 2" key="1">
    <citation type="journal article" date="2019" name="Int. J. Syst. Evol. Microbiol.">
        <title>The Global Catalogue of Microorganisms (GCM) 10K type strain sequencing project: providing services to taxonomists for standard genome sequencing and annotation.</title>
        <authorList>
            <consortium name="The Broad Institute Genomics Platform"/>
            <consortium name="The Broad Institute Genome Sequencing Center for Infectious Disease"/>
            <person name="Wu L."/>
            <person name="Ma J."/>
        </authorList>
    </citation>
    <scope>NUCLEOTIDE SEQUENCE [LARGE SCALE GENOMIC DNA]</scope>
    <source>
        <strain evidence="1 2">JCM 4395</strain>
    </source>
</reference>
<comment type="caution">
    <text evidence="1">The sequence shown here is derived from an EMBL/GenBank/DDBJ whole genome shotgun (WGS) entry which is preliminary data.</text>
</comment>
<evidence type="ECO:0000313" key="1">
    <source>
        <dbReference type="EMBL" id="GAA2507580.1"/>
    </source>
</evidence>
<protein>
    <submittedName>
        <fullName evidence="1">Uncharacterized protein</fullName>
    </submittedName>
</protein>
<gene>
    <name evidence="1" type="ORF">GCM10010276_60810</name>
</gene>